<keyword evidence="8" id="KW-0175">Coiled coil</keyword>
<comment type="similarity">
    <text evidence="2">Belongs to the mis12 family.</text>
</comment>
<dbReference type="GO" id="GO:0051382">
    <property type="term" value="P:kinetochore assembly"/>
    <property type="evidence" value="ECO:0007669"/>
    <property type="project" value="TreeGrafter"/>
</dbReference>
<keyword evidence="10" id="KW-0137">Centromere</keyword>
<evidence type="ECO:0000256" key="10">
    <source>
        <dbReference type="ARBA" id="ARBA00023328"/>
    </source>
</evidence>
<dbReference type="AlphaFoldDB" id="A0A3B3TEU7"/>
<evidence type="ECO:0000313" key="11">
    <source>
        <dbReference type="Ensembl" id="ENSPKIP00000041812.1"/>
    </source>
</evidence>
<name>A0A3B3TEU7_9TELE</name>
<dbReference type="CTD" id="79003"/>
<dbReference type="RefSeq" id="XP_023688818.1">
    <property type="nucleotide sequence ID" value="XM_023833050.2"/>
</dbReference>
<dbReference type="Pfam" id="PF05859">
    <property type="entry name" value="Mis12"/>
    <property type="match status" value="1"/>
</dbReference>
<dbReference type="GeneTree" id="ENSGT00390000018665"/>
<dbReference type="GeneID" id="111854755"/>
<keyword evidence="6" id="KW-0498">Mitosis</keyword>
<dbReference type="PANTHER" id="PTHR14527:SF2">
    <property type="entry name" value="PROTEIN MIS12 HOMOLOG"/>
    <property type="match status" value="1"/>
</dbReference>
<keyword evidence="7" id="KW-0995">Kinetochore</keyword>
<evidence type="ECO:0000313" key="12">
    <source>
        <dbReference type="Proteomes" id="UP000261540"/>
    </source>
</evidence>
<evidence type="ECO:0000256" key="9">
    <source>
        <dbReference type="ARBA" id="ARBA00023306"/>
    </source>
</evidence>
<dbReference type="STRING" id="1676925.ENSPKIP00000041812"/>
<evidence type="ECO:0000256" key="3">
    <source>
        <dbReference type="ARBA" id="ARBA00013793"/>
    </source>
</evidence>
<evidence type="ECO:0000256" key="8">
    <source>
        <dbReference type="ARBA" id="ARBA00023054"/>
    </source>
</evidence>
<keyword evidence="9" id="KW-0131">Cell cycle</keyword>
<dbReference type="InterPro" id="IPR008685">
    <property type="entry name" value="Centromere_Mis12"/>
</dbReference>
<dbReference type="Ensembl" id="ENSPKIT00000022852.1">
    <property type="protein sequence ID" value="ENSPKIP00000041812.1"/>
    <property type="gene ID" value="ENSPKIG00000018214.1"/>
</dbReference>
<protein>
    <recommendedName>
        <fullName evidence="3">Protein MIS12 homolog</fullName>
    </recommendedName>
</protein>
<dbReference type="Proteomes" id="UP000261540">
    <property type="component" value="Unplaced"/>
</dbReference>
<dbReference type="GO" id="GO:0051301">
    <property type="term" value="P:cell division"/>
    <property type="evidence" value="ECO:0007669"/>
    <property type="project" value="UniProtKB-KW"/>
</dbReference>
<keyword evidence="12" id="KW-1185">Reference proteome</keyword>
<evidence type="ECO:0000256" key="4">
    <source>
        <dbReference type="ARBA" id="ARBA00022454"/>
    </source>
</evidence>
<accession>A0A3B3TEU7</accession>
<dbReference type="PANTHER" id="PTHR14527">
    <property type="entry name" value="PROTEIN MIS12 HOMOLOG"/>
    <property type="match status" value="1"/>
</dbReference>
<evidence type="ECO:0000256" key="1">
    <source>
        <dbReference type="ARBA" id="ARBA00004629"/>
    </source>
</evidence>
<keyword evidence="5" id="KW-0132">Cell division</keyword>
<evidence type="ECO:0000256" key="5">
    <source>
        <dbReference type="ARBA" id="ARBA00022618"/>
    </source>
</evidence>
<reference evidence="11" key="2">
    <citation type="submission" date="2025-09" db="UniProtKB">
        <authorList>
            <consortium name="Ensembl"/>
        </authorList>
    </citation>
    <scope>IDENTIFICATION</scope>
</reference>
<sequence>MAECGIEAMPLSPETLKLYEAQFFGFTPQTCMLRIYSAFQDCLHDILMTVEAVFVRKLAGEKPPEKLSQQARECTSKLHAFLQERIQRLSSRMDTLLVDSVLSVPPNVLLPEDGPHKEQPRDMQELLELEGELGQLQQCYQAEVCARQALLAELEEQREVQEDLDSLLRWIGELRASWMQGGLGDVQESLAFMTRTVKHVRDVMQGITQKSSMLDHH</sequence>
<organism evidence="11 12">
    <name type="scientific">Paramormyrops kingsleyae</name>
    <dbReference type="NCBI Taxonomy" id="1676925"/>
    <lineage>
        <taxon>Eukaryota</taxon>
        <taxon>Metazoa</taxon>
        <taxon>Chordata</taxon>
        <taxon>Craniata</taxon>
        <taxon>Vertebrata</taxon>
        <taxon>Euteleostomi</taxon>
        <taxon>Actinopterygii</taxon>
        <taxon>Neopterygii</taxon>
        <taxon>Teleostei</taxon>
        <taxon>Osteoglossocephala</taxon>
        <taxon>Osteoglossomorpha</taxon>
        <taxon>Osteoglossiformes</taxon>
        <taxon>Mormyridae</taxon>
        <taxon>Paramormyrops</taxon>
    </lineage>
</organism>
<evidence type="ECO:0000256" key="2">
    <source>
        <dbReference type="ARBA" id="ARBA00008643"/>
    </source>
</evidence>
<evidence type="ECO:0000256" key="7">
    <source>
        <dbReference type="ARBA" id="ARBA00022838"/>
    </source>
</evidence>
<dbReference type="GO" id="GO:0005634">
    <property type="term" value="C:nucleus"/>
    <property type="evidence" value="ECO:0007669"/>
    <property type="project" value="InterPro"/>
</dbReference>
<keyword evidence="4" id="KW-0158">Chromosome</keyword>
<comment type="subcellular location">
    <subcellularLocation>
        <location evidence="1">Chromosome</location>
        <location evidence="1">Centromere</location>
        <location evidence="1">Kinetochore</location>
    </subcellularLocation>
</comment>
<reference evidence="11" key="1">
    <citation type="submission" date="2025-08" db="UniProtKB">
        <authorList>
            <consortium name="Ensembl"/>
        </authorList>
    </citation>
    <scope>IDENTIFICATION</scope>
</reference>
<proteinExistence type="inferred from homology"/>
<dbReference type="GO" id="GO:0000070">
    <property type="term" value="P:mitotic sister chromatid segregation"/>
    <property type="evidence" value="ECO:0007669"/>
    <property type="project" value="TreeGrafter"/>
</dbReference>
<dbReference type="GO" id="GO:0000444">
    <property type="term" value="C:MIS12/MIND type complex"/>
    <property type="evidence" value="ECO:0007669"/>
    <property type="project" value="TreeGrafter"/>
</dbReference>
<evidence type="ECO:0000256" key="6">
    <source>
        <dbReference type="ARBA" id="ARBA00022776"/>
    </source>
</evidence>